<dbReference type="HOGENOM" id="CLU_006105_3_1_10"/>
<evidence type="ECO:0000313" key="4">
    <source>
        <dbReference type="Proteomes" id="UP000004892"/>
    </source>
</evidence>
<dbReference type="Pfam" id="PF00930">
    <property type="entry name" value="DPPIV_N"/>
    <property type="match status" value="1"/>
</dbReference>
<dbReference type="GeneID" id="98069388"/>
<dbReference type="InterPro" id="IPR002469">
    <property type="entry name" value="Peptidase_S9B_N"/>
</dbReference>
<keyword evidence="4" id="KW-1185">Reference proteome</keyword>
<organism evidence="3 4">
    <name type="scientific">Odoribacter laneus YIT 12061</name>
    <dbReference type="NCBI Taxonomy" id="742817"/>
    <lineage>
        <taxon>Bacteria</taxon>
        <taxon>Pseudomonadati</taxon>
        <taxon>Bacteroidota</taxon>
        <taxon>Bacteroidia</taxon>
        <taxon>Bacteroidales</taxon>
        <taxon>Odoribacteraceae</taxon>
        <taxon>Odoribacter</taxon>
    </lineage>
</organism>
<protein>
    <recommendedName>
        <fullName evidence="5">Peptidase S9 prolyl oligopeptidase catalytic domain-containing protein</fullName>
    </recommendedName>
</protein>
<evidence type="ECO:0000313" key="3">
    <source>
        <dbReference type="EMBL" id="EHP47218.1"/>
    </source>
</evidence>
<feature type="domain" description="Peptidase S9 prolyl oligopeptidase catalytic" evidence="1">
    <location>
        <begin position="559"/>
        <end position="745"/>
    </location>
</feature>
<name>H1DHT9_9BACT</name>
<reference evidence="3 4" key="1">
    <citation type="submission" date="2012-01" db="EMBL/GenBank/DDBJ databases">
        <title>The Genome Sequence of Odoribacter laneus YIT 12061.</title>
        <authorList>
            <consortium name="The Broad Institute Genome Sequencing Platform"/>
            <person name="Earl A."/>
            <person name="Ward D."/>
            <person name="Feldgarden M."/>
            <person name="Gevers D."/>
            <person name="Morotomi M."/>
            <person name="Young S.K."/>
            <person name="Zeng Q."/>
            <person name="Gargeya S."/>
            <person name="Fitzgerald M."/>
            <person name="Haas B."/>
            <person name="Abouelleil A."/>
            <person name="Alvarado L."/>
            <person name="Arachchi H.M."/>
            <person name="Berlin A."/>
            <person name="Chapman S.B."/>
            <person name="Gearin G."/>
            <person name="Goldberg J."/>
            <person name="Griggs A."/>
            <person name="Gujja S."/>
            <person name="Hansen M."/>
            <person name="Heiman D."/>
            <person name="Howarth C."/>
            <person name="Larimer J."/>
            <person name="Lui A."/>
            <person name="MacDonald P.J.P."/>
            <person name="McCowen C."/>
            <person name="Montmayeur A."/>
            <person name="Murphy C."/>
            <person name="Neiman D."/>
            <person name="Pearson M."/>
            <person name="Priest M."/>
            <person name="Roberts A."/>
            <person name="Saif S."/>
            <person name="Shea T."/>
            <person name="Sisk P."/>
            <person name="Stolte C."/>
            <person name="Sykes S."/>
            <person name="Wortman J."/>
            <person name="Nusbaum C."/>
            <person name="Birren B."/>
        </authorList>
    </citation>
    <scope>NUCLEOTIDE SEQUENCE [LARGE SCALE GENOMIC DNA]</scope>
    <source>
        <strain evidence="3 4">YIT 12061</strain>
    </source>
</reference>
<gene>
    <name evidence="3" type="ORF">HMPREF9449_01825</name>
</gene>
<feature type="domain" description="Dipeptidylpeptidase IV N-terminal" evidence="2">
    <location>
        <begin position="163"/>
        <end position="467"/>
    </location>
</feature>
<dbReference type="InterPro" id="IPR050278">
    <property type="entry name" value="Serine_Prot_S9B/DPPIV"/>
</dbReference>
<dbReference type="eggNOG" id="COG1506">
    <property type="taxonomic scope" value="Bacteria"/>
</dbReference>
<comment type="caution">
    <text evidence="3">The sequence shown here is derived from an EMBL/GenBank/DDBJ whole genome shotgun (WGS) entry which is preliminary data.</text>
</comment>
<evidence type="ECO:0008006" key="5">
    <source>
        <dbReference type="Google" id="ProtNLM"/>
    </source>
</evidence>
<dbReference type="RefSeq" id="WP_009136973.1">
    <property type="nucleotide sequence ID" value="NZ_JH594596.1"/>
</dbReference>
<dbReference type="Gene3D" id="3.40.50.1820">
    <property type="entry name" value="alpha/beta hydrolase"/>
    <property type="match status" value="1"/>
</dbReference>
<dbReference type="Pfam" id="PF00326">
    <property type="entry name" value="Peptidase_S9"/>
    <property type="match status" value="1"/>
</dbReference>
<sequence length="755" mass="87779">MKKIGFISSFLFTRFSRLFGILCLLGAYSLSGIEVKAQVTQADYRRIDTLGNWNLQVYHAVTKPVWIGETHYFWYQDHSPEGDIFWLVNAENGERTKAFQAEKLASAMSRMTGRKVEARKLPFRSINYDTDRKGFEFVWEGRKWYYSVKHNKLVQRDTVLPERKVWERPEPKAERRVSSPDGRWEAYNKDNNIYVRDVAEDKEYVLSRDGIKDFYYSGEMAWSPDSKKLAVIKVRDIPERRIPLIESSPVSQKQPILQWRDYAKPGDVLPVYLPALFNIEQKQQIPLDTRFFENQFYLQLTGWREDSRAFTFEFNQRGHQRYIVAEVEAETGGIRSLIDEQSPTFVYYNRNFRYDLEDGKEILWISERDGWRHLYLIDGKNGQVKQQITKGEWVVREVEKVDEENREIWFTASGLKEGEDPYQVHYCRIGMDGTGFVDLTPESANHRVVFSEDRQYMVDRYSRPDFPGGTVIRKGSDGSVVAELPEVDIKELLQTGWQMPEVFHAKGRDGETAIWGTILRPSHFDASRSYPVVEMIYAGPHDSHVEKDFRAYYHLSSRLCELGFVVVMIDGMGTANRSKAFHDVCWKNLKDAGFPDRIAWIKAAAEQYPYMDTTRVGIYGWSAGGQNAMAALLFHNDFYKAAVALCGCHDNRMDKIWWNEQWMGYPIDESYSTSSNVDNAWRLKGKLFLINGELDDNVDPASTLQVVNALVNAGKDFEQLYLPNHTHSLGGKFVMHRLHDFFVKQLLNQEPPEWE</sequence>
<dbReference type="AlphaFoldDB" id="H1DHT9"/>
<proteinExistence type="predicted"/>
<dbReference type="Proteomes" id="UP000004892">
    <property type="component" value="Unassembled WGS sequence"/>
</dbReference>
<dbReference type="PANTHER" id="PTHR11731">
    <property type="entry name" value="PROTEASE FAMILY S9B,C DIPEPTIDYL-PEPTIDASE IV-RELATED"/>
    <property type="match status" value="1"/>
</dbReference>
<dbReference type="InterPro" id="IPR029058">
    <property type="entry name" value="AB_hydrolase_fold"/>
</dbReference>
<dbReference type="InterPro" id="IPR001375">
    <property type="entry name" value="Peptidase_S9_cat"/>
</dbReference>
<dbReference type="SUPFAM" id="SSF53474">
    <property type="entry name" value="alpha/beta-Hydrolases"/>
    <property type="match status" value="1"/>
</dbReference>
<dbReference type="PANTHER" id="PTHR11731:SF118">
    <property type="entry name" value="BLR1971 PROTEIN"/>
    <property type="match status" value="1"/>
</dbReference>
<dbReference type="SUPFAM" id="SSF82171">
    <property type="entry name" value="DPP6 N-terminal domain-like"/>
    <property type="match status" value="1"/>
</dbReference>
<dbReference type="GO" id="GO:0008236">
    <property type="term" value="F:serine-type peptidase activity"/>
    <property type="evidence" value="ECO:0007669"/>
    <property type="project" value="InterPro"/>
</dbReference>
<evidence type="ECO:0000259" key="1">
    <source>
        <dbReference type="Pfam" id="PF00326"/>
    </source>
</evidence>
<dbReference type="Gene3D" id="2.140.10.30">
    <property type="entry name" value="Dipeptidylpeptidase IV, N-terminal domain"/>
    <property type="match status" value="1"/>
</dbReference>
<dbReference type="EMBL" id="ADMC01000023">
    <property type="protein sequence ID" value="EHP47218.1"/>
    <property type="molecule type" value="Genomic_DNA"/>
</dbReference>
<dbReference type="STRING" id="742817.HMPREF9449_01825"/>
<evidence type="ECO:0000259" key="2">
    <source>
        <dbReference type="Pfam" id="PF00930"/>
    </source>
</evidence>
<dbReference type="PATRIC" id="fig|742817.3.peg.1942"/>
<dbReference type="GO" id="GO:0006508">
    <property type="term" value="P:proteolysis"/>
    <property type="evidence" value="ECO:0007669"/>
    <property type="project" value="InterPro"/>
</dbReference>
<accession>H1DHT9</accession>